<reference evidence="2 3" key="1">
    <citation type="journal article" date="2015" name="Microbiome">
        <title>Genomic resolution of linkages in carbon, nitrogen, and sulfur cycling among widespread estuary sediment bacteria.</title>
        <authorList>
            <person name="Baker B.J."/>
            <person name="Lazar C.S."/>
            <person name="Teske A.P."/>
            <person name="Dick G.J."/>
        </authorList>
    </citation>
    <scope>NUCLEOTIDE SEQUENCE [LARGE SCALE GENOMIC DNA]</scope>
    <source>
        <strain evidence="2">SM23_60</strain>
    </source>
</reference>
<dbReference type="EMBL" id="LJUO01000010">
    <property type="protein sequence ID" value="KPK73375.1"/>
    <property type="molecule type" value="Genomic_DNA"/>
</dbReference>
<keyword evidence="1" id="KW-1133">Transmembrane helix</keyword>
<evidence type="ECO:0000313" key="2">
    <source>
        <dbReference type="EMBL" id="KPK73375.1"/>
    </source>
</evidence>
<sequence length="59" mass="6658">MKILQKVALLLGCITIILGVIARLFFPAKILFALGSITYLRLTIVMLLFSLAFYFAHKE</sequence>
<dbReference type="Proteomes" id="UP000051096">
    <property type="component" value="Unassembled WGS sequence"/>
</dbReference>
<accession>A0A0S8GK79</accession>
<keyword evidence="1" id="KW-0812">Transmembrane</keyword>
<dbReference type="AlphaFoldDB" id="A0A0S8GK79"/>
<organism evidence="2 3">
    <name type="scientific">candidate division WOR_3 bacterium SM23_60</name>
    <dbReference type="NCBI Taxonomy" id="1703780"/>
    <lineage>
        <taxon>Bacteria</taxon>
        <taxon>Bacteria division WOR-3</taxon>
    </lineage>
</organism>
<evidence type="ECO:0000313" key="3">
    <source>
        <dbReference type="Proteomes" id="UP000051096"/>
    </source>
</evidence>
<evidence type="ECO:0000256" key="1">
    <source>
        <dbReference type="SAM" id="Phobius"/>
    </source>
</evidence>
<gene>
    <name evidence="2" type="ORF">AMJ87_01790</name>
</gene>
<protein>
    <submittedName>
        <fullName evidence="2">Uncharacterized protein</fullName>
    </submittedName>
</protein>
<name>A0A0S8GK79_UNCW3</name>
<keyword evidence="1" id="KW-0472">Membrane</keyword>
<comment type="caution">
    <text evidence="2">The sequence shown here is derived from an EMBL/GenBank/DDBJ whole genome shotgun (WGS) entry which is preliminary data.</text>
</comment>
<feature type="transmembrane region" description="Helical" evidence="1">
    <location>
        <begin position="7"/>
        <end position="26"/>
    </location>
</feature>
<proteinExistence type="predicted"/>
<feature type="transmembrane region" description="Helical" evidence="1">
    <location>
        <begin position="32"/>
        <end position="56"/>
    </location>
</feature>